<proteinExistence type="predicted"/>
<gene>
    <name evidence="1" type="ORF">DFP95_12129</name>
</gene>
<dbReference type="EMBL" id="QRDY01000021">
    <property type="protein sequence ID" value="RED54773.1"/>
    <property type="molecule type" value="Genomic_DNA"/>
</dbReference>
<keyword evidence="2" id="KW-1185">Reference proteome</keyword>
<sequence>MNRHIPKSGKEVFESYEWLFREKLESLDHLTREMWKELRWVGVPTKKIPEVIGEFFAYLWEDVADKAEKEAKYRRVRE</sequence>
<accession>A0A3D9HZ70</accession>
<reference evidence="1 2" key="1">
    <citation type="submission" date="2018-07" db="EMBL/GenBank/DDBJ databases">
        <title>Genomic Encyclopedia of Type Strains, Phase III (KMG-III): the genomes of soil and plant-associated and newly described type strains.</title>
        <authorList>
            <person name="Whitman W."/>
        </authorList>
    </citation>
    <scope>NUCLEOTIDE SEQUENCE [LARGE SCALE GENOMIC DNA]</scope>
    <source>
        <strain evidence="1 2">CECT 8236</strain>
    </source>
</reference>
<protein>
    <submittedName>
        <fullName evidence="1">Uncharacterized protein</fullName>
    </submittedName>
</protein>
<dbReference type="Proteomes" id="UP000256869">
    <property type="component" value="Unassembled WGS sequence"/>
</dbReference>
<dbReference type="AlphaFoldDB" id="A0A3D9HZ70"/>
<dbReference type="RefSeq" id="WP_181907577.1">
    <property type="nucleotide sequence ID" value="NZ_QRDY01000021.1"/>
</dbReference>
<evidence type="ECO:0000313" key="1">
    <source>
        <dbReference type="EMBL" id="RED54773.1"/>
    </source>
</evidence>
<evidence type="ECO:0000313" key="2">
    <source>
        <dbReference type="Proteomes" id="UP000256869"/>
    </source>
</evidence>
<name>A0A3D9HZ70_9BACL</name>
<comment type="caution">
    <text evidence="1">The sequence shown here is derived from an EMBL/GenBank/DDBJ whole genome shotgun (WGS) entry which is preliminary data.</text>
</comment>
<organism evidence="1 2">
    <name type="scientific">Cohnella lupini</name>
    <dbReference type="NCBI Taxonomy" id="1294267"/>
    <lineage>
        <taxon>Bacteria</taxon>
        <taxon>Bacillati</taxon>
        <taxon>Bacillota</taxon>
        <taxon>Bacilli</taxon>
        <taxon>Bacillales</taxon>
        <taxon>Paenibacillaceae</taxon>
        <taxon>Cohnella</taxon>
    </lineage>
</organism>